<keyword evidence="2" id="KW-0575">Peroxidase</keyword>
<reference evidence="4" key="1">
    <citation type="submission" date="2019-07" db="EMBL/GenBank/DDBJ databases">
        <title>Annotation for the trematode Paragonimus miyazaki's.</title>
        <authorList>
            <person name="Choi Y.-J."/>
        </authorList>
    </citation>
    <scope>NUCLEOTIDE SEQUENCE</scope>
    <source>
        <strain evidence="4">Japan</strain>
    </source>
</reference>
<sequence length="171" mass="20059">MRLVARLFGKLVSLSAASARGVNVMVTVVCRNYICFLGFANRQARFNICFFGSNYRWGNRLPRKVSEPWPEPEIKRWVTENYHVQFDMFSKINVNGSDAHPLFKFLKSEKHGFLTDAIKWNFSKFLCDREGKPVQRYSPQTDPFVSALLYQTMSVDLIYLKLHSTFIHRYF</sequence>
<evidence type="ECO:0008006" key="6">
    <source>
        <dbReference type="Google" id="ProtNLM"/>
    </source>
</evidence>
<evidence type="ECO:0000256" key="2">
    <source>
        <dbReference type="ARBA" id="ARBA00022559"/>
    </source>
</evidence>
<protein>
    <recommendedName>
        <fullName evidence="6">Glutathione peroxidase</fullName>
    </recommendedName>
</protein>
<keyword evidence="3" id="KW-0560">Oxidoreductase</keyword>
<dbReference type="EMBL" id="JTDE01013072">
    <property type="protein sequence ID" value="KAF7234087.1"/>
    <property type="molecule type" value="Genomic_DNA"/>
</dbReference>
<keyword evidence="5" id="KW-1185">Reference proteome</keyword>
<name>A0A8S9YHY5_9TREM</name>
<dbReference type="SUPFAM" id="SSF52833">
    <property type="entry name" value="Thioredoxin-like"/>
    <property type="match status" value="1"/>
</dbReference>
<dbReference type="Gene3D" id="3.40.30.10">
    <property type="entry name" value="Glutaredoxin"/>
    <property type="match status" value="1"/>
</dbReference>
<proteinExistence type="inferred from homology"/>
<dbReference type="GO" id="GO:0004601">
    <property type="term" value="F:peroxidase activity"/>
    <property type="evidence" value="ECO:0007669"/>
    <property type="project" value="UniProtKB-KW"/>
</dbReference>
<evidence type="ECO:0000256" key="1">
    <source>
        <dbReference type="ARBA" id="ARBA00006926"/>
    </source>
</evidence>
<dbReference type="PROSITE" id="PS51355">
    <property type="entry name" value="GLUTATHIONE_PEROXID_3"/>
    <property type="match status" value="1"/>
</dbReference>
<dbReference type="Proteomes" id="UP000822476">
    <property type="component" value="Unassembled WGS sequence"/>
</dbReference>
<dbReference type="Pfam" id="PF00255">
    <property type="entry name" value="GSHPx"/>
    <property type="match status" value="1"/>
</dbReference>
<accession>A0A8S9YHY5</accession>
<comment type="caution">
    <text evidence="4">The sequence shown here is derived from an EMBL/GenBank/DDBJ whole genome shotgun (WGS) entry which is preliminary data.</text>
</comment>
<evidence type="ECO:0000313" key="5">
    <source>
        <dbReference type="Proteomes" id="UP000822476"/>
    </source>
</evidence>
<dbReference type="PANTHER" id="PTHR11592">
    <property type="entry name" value="GLUTATHIONE PEROXIDASE"/>
    <property type="match status" value="1"/>
</dbReference>
<comment type="similarity">
    <text evidence="1">Belongs to the glutathione peroxidase family.</text>
</comment>
<dbReference type="AlphaFoldDB" id="A0A8S9YHY5"/>
<dbReference type="PANTHER" id="PTHR11592:SF134">
    <property type="entry name" value="PHOSPHOLIPID HYDROPEROXIDE GLUTATHIONE PEROXIDASE"/>
    <property type="match status" value="1"/>
</dbReference>
<evidence type="ECO:0000313" key="4">
    <source>
        <dbReference type="EMBL" id="KAF7234087.1"/>
    </source>
</evidence>
<dbReference type="InterPro" id="IPR036249">
    <property type="entry name" value="Thioredoxin-like_sf"/>
</dbReference>
<dbReference type="GO" id="GO:0006979">
    <property type="term" value="P:response to oxidative stress"/>
    <property type="evidence" value="ECO:0007669"/>
    <property type="project" value="InterPro"/>
</dbReference>
<dbReference type="InterPro" id="IPR000889">
    <property type="entry name" value="Glutathione_peroxidase"/>
</dbReference>
<dbReference type="OrthoDB" id="446890at2759"/>
<organism evidence="4 5">
    <name type="scientific">Paragonimus skrjabini miyazakii</name>
    <dbReference type="NCBI Taxonomy" id="59628"/>
    <lineage>
        <taxon>Eukaryota</taxon>
        <taxon>Metazoa</taxon>
        <taxon>Spiralia</taxon>
        <taxon>Lophotrochozoa</taxon>
        <taxon>Platyhelminthes</taxon>
        <taxon>Trematoda</taxon>
        <taxon>Digenea</taxon>
        <taxon>Plagiorchiida</taxon>
        <taxon>Troglotremata</taxon>
        <taxon>Troglotrematidae</taxon>
        <taxon>Paragonimus</taxon>
    </lineage>
</organism>
<evidence type="ECO:0000256" key="3">
    <source>
        <dbReference type="ARBA" id="ARBA00023002"/>
    </source>
</evidence>
<gene>
    <name evidence="4" type="ORF">EG68_12551</name>
</gene>